<dbReference type="RefSeq" id="WP_097174684.1">
    <property type="nucleotide sequence ID" value="NZ_JAJGNR010000005.1"/>
</dbReference>
<feature type="transmembrane region" description="Helical" evidence="13">
    <location>
        <begin position="154"/>
        <end position="175"/>
    </location>
</feature>
<keyword evidence="4" id="KW-1003">Cell membrane</keyword>
<evidence type="ECO:0000256" key="10">
    <source>
        <dbReference type="ARBA" id="ARBA00023004"/>
    </source>
</evidence>
<protein>
    <submittedName>
        <fullName evidence="15">Cytochrome b561</fullName>
    </submittedName>
</protein>
<gene>
    <name evidence="15" type="ORF">SAMN05421512_104332</name>
</gene>
<dbReference type="PANTHER" id="PTHR30529:SF1">
    <property type="entry name" value="CYTOCHROME B561 HOMOLOG 2"/>
    <property type="match status" value="1"/>
</dbReference>
<name>A0A285SA50_9HYPH</name>
<accession>A0A285SA50</accession>
<organism evidence="15 16">
    <name type="scientific">Stappia indica</name>
    <dbReference type="NCBI Taxonomy" id="538381"/>
    <lineage>
        <taxon>Bacteria</taxon>
        <taxon>Pseudomonadati</taxon>
        <taxon>Pseudomonadota</taxon>
        <taxon>Alphaproteobacteria</taxon>
        <taxon>Hyphomicrobiales</taxon>
        <taxon>Stappiaceae</taxon>
        <taxon>Stappia</taxon>
    </lineage>
</organism>
<proteinExistence type="inferred from homology"/>
<evidence type="ECO:0000256" key="8">
    <source>
        <dbReference type="ARBA" id="ARBA00022982"/>
    </source>
</evidence>
<keyword evidence="5" id="KW-0349">Heme</keyword>
<dbReference type="GO" id="GO:0022904">
    <property type="term" value="P:respiratory electron transport chain"/>
    <property type="evidence" value="ECO:0007669"/>
    <property type="project" value="InterPro"/>
</dbReference>
<dbReference type="GO" id="GO:0005886">
    <property type="term" value="C:plasma membrane"/>
    <property type="evidence" value="ECO:0007669"/>
    <property type="project" value="UniProtKB-SubCell"/>
</dbReference>
<keyword evidence="10" id="KW-0408">Iron</keyword>
<feature type="transmembrane region" description="Helical" evidence="13">
    <location>
        <begin position="90"/>
        <end position="112"/>
    </location>
</feature>
<keyword evidence="8" id="KW-0249">Electron transport</keyword>
<keyword evidence="6 13" id="KW-0812">Transmembrane</keyword>
<feature type="transmembrane region" description="Helical" evidence="13">
    <location>
        <begin position="12"/>
        <end position="31"/>
    </location>
</feature>
<evidence type="ECO:0000256" key="5">
    <source>
        <dbReference type="ARBA" id="ARBA00022617"/>
    </source>
</evidence>
<keyword evidence="11 13" id="KW-0472">Membrane</keyword>
<comment type="cofactor">
    <cofactor evidence="1">
        <name>heme b</name>
        <dbReference type="ChEBI" id="CHEBI:60344"/>
    </cofactor>
</comment>
<evidence type="ECO:0000313" key="15">
    <source>
        <dbReference type="EMBL" id="SOC04155.1"/>
    </source>
</evidence>
<evidence type="ECO:0000256" key="3">
    <source>
        <dbReference type="ARBA" id="ARBA00022448"/>
    </source>
</evidence>
<evidence type="ECO:0000259" key="14">
    <source>
        <dbReference type="Pfam" id="PF01292"/>
    </source>
</evidence>
<sequence>MHLRNTRSGYGLVAILFHWTMALLIIGLFLFGKYMSDLDPMAPDTFALYQLHKSLGFVVLTLMVARLAWRFANPSPALPETMPRIERLAAHLGHAGLYALMLAIPLSGWLMVSASPWGIPTVVFDTLPVPHLPVPSALGTKAEAESALKEVHELLANGLLLLVLLHAAAALKHHFINKDDVLRRMVRTGPAGRTD</sequence>
<evidence type="ECO:0000313" key="16">
    <source>
        <dbReference type="Proteomes" id="UP000219331"/>
    </source>
</evidence>
<evidence type="ECO:0000256" key="7">
    <source>
        <dbReference type="ARBA" id="ARBA00022723"/>
    </source>
</evidence>
<dbReference type="InterPro" id="IPR052168">
    <property type="entry name" value="Cytochrome_b561_oxidase"/>
</dbReference>
<dbReference type="GO" id="GO:0046872">
    <property type="term" value="F:metal ion binding"/>
    <property type="evidence" value="ECO:0007669"/>
    <property type="project" value="UniProtKB-KW"/>
</dbReference>
<feature type="domain" description="Cytochrome b561 bacterial/Ni-hydrogenase" evidence="14">
    <location>
        <begin position="10"/>
        <end position="187"/>
    </location>
</feature>
<feature type="transmembrane region" description="Helical" evidence="13">
    <location>
        <begin position="51"/>
        <end position="69"/>
    </location>
</feature>
<comment type="subcellular location">
    <subcellularLocation>
        <location evidence="2">Cell membrane</location>
        <topology evidence="2">Multi-pass membrane protein</topology>
    </subcellularLocation>
</comment>
<evidence type="ECO:0000256" key="12">
    <source>
        <dbReference type="ARBA" id="ARBA00037975"/>
    </source>
</evidence>
<dbReference type="InterPro" id="IPR011577">
    <property type="entry name" value="Cyt_b561_bac/Ni-Hgenase"/>
</dbReference>
<keyword evidence="16" id="KW-1185">Reference proteome</keyword>
<evidence type="ECO:0000256" key="1">
    <source>
        <dbReference type="ARBA" id="ARBA00001970"/>
    </source>
</evidence>
<keyword evidence="7" id="KW-0479">Metal-binding</keyword>
<dbReference type="OrthoDB" id="1247465at2"/>
<evidence type="ECO:0000256" key="11">
    <source>
        <dbReference type="ARBA" id="ARBA00023136"/>
    </source>
</evidence>
<dbReference type="AlphaFoldDB" id="A0A285SA50"/>
<dbReference type="STRING" id="538381.GCA_001696535_00062"/>
<dbReference type="Proteomes" id="UP000219331">
    <property type="component" value="Unassembled WGS sequence"/>
</dbReference>
<comment type="similarity">
    <text evidence="12">Belongs to the cytochrome b561 family.</text>
</comment>
<dbReference type="InterPro" id="IPR016174">
    <property type="entry name" value="Di-haem_cyt_TM"/>
</dbReference>
<dbReference type="Pfam" id="PF01292">
    <property type="entry name" value="Ni_hydr_CYTB"/>
    <property type="match status" value="1"/>
</dbReference>
<dbReference type="EMBL" id="OBML01000004">
    <property type="protein sequence ID" value="SOC04155.1"/>
    <property type="molecule type" value="Genomic_DNA"/>
</dbReference>
<evidence type="ECO:0000256" key="13">
    <source>
        <dbReference type="SAM" id="Phobius"/>
    </source>
</evidence>
<evidence type="ECO:0000256" key="9">
    <source>
        <dbReference type="ARBA" id="ARBA00022989"/>
    </source>
</evidence>
<reference evidence="15 16" key="1">
    <citation type="submission" date="2017-08" db="EMBL/GenBank/DDBJ databases">
        <authorList>
            <person name="de Groot N.N."/>
        </authorList>
    </citation>
    <scope>NUCLEOTIDE SEQUENCE [LARGE SCALE GENOMIC DNA]</scope>
    <source>
        <strain evidence="15 16">USBA 352</strain>
    </source>
</reference>
<keyword evidence="9 13" id="KW-1133">Transmembrane helix</keyword>
<dbReference type="SUPFAM" id="SSF81342">
    <property type="entry name" value="Transmembrane di-heme cytochromes"/>
    <property type="match status" value="1"/>
</dbReference>
<evidence type="ECO:0000256" key="6">
    <source>
        <dbReference type="ARBA" id="ARBA00022692"/>
    </source>
</evidence>
<dbReference type="GO" id="GO:0020037">
    <property type="term" value="F:heme binding"/>
    <property type="evidence" value="ECO:0007669"/>
    <property type="project" value="TreeGrafter"/>
</dbReference>
<dbReference type="Gene3D" id="1.20.950.20">
    <property type="entry name" value="Transmembrane di-heme cytochromes, Chain C"/>
    <property type="match status" value="1"/>
</dbReference>
<dbReference type="PANTHER" id="PTHR30529">
    <property type="entry name" value="CYTOCHROME B561"/>
    <property type="match status" value="1"/>
</dbReference>
<dbReference type="GO" id="GO:0009055">
    <property type="term" value="F:electron transfer activity"/>
    <property type="evidence" value="ECO:0007669"/>
    <property type="project" value="InterPro"/>
</dbReference>
<keyword evidence="3" id="KW-0813">Transport</keyword>
<evidence type="ECO:0000256" key="4">
    <source>
        <dbReference type="ARBA" id="ARBA00022475"/>
    </source>
</evidence>
<evidence type="ECO:0000256" key="2">
    <source>
        <dbReference type="ARBA" id="ARBA00004651"/>
    </source>
</evidence>